<evidence type="ECO:0000256" key="1">
    <source>
        <dbReference type="ARBA" id="ARBA00004906"/>
    </source>
</evidence>
<dbReference type="GO" id="GO:0019948">
    <property type="term" value="F:SUMO activating enzyme activity"/>
    <property type="evidence" value="ECO:0007669"/>
    <property type="project" value="TreeGrafter"/>
</dbReference>
<comment type="caution">
    <text evidence="9">The sequence shown here is derived from an EMBL/GenBank/DDBJ whole genome shotgun (WGS) entry which is preliminary data.</text>
</comment>
<organism evidence="9 10">
    <name type="scientific">Asarcornis scutulata</name>
    <dbReference type="NCBI Taxonomy" id="75869"/>
    <lineage>
        <taxon>Eukaryota</taxon>
        <taxon>Metazoa</taxon>
        <taxon>Chordata</taxon>
        <taxon>Craniata</taxon>
        <taxon>Vertebrata</taxon>
        <taxon>Euteleostomi</taxon>
        <taxon>Archelosauria</taxon>
        <taxon>Archosauria</taxon>
        <taxon>Dinosauria</taxon>
        <taxon>Saurischia</taxon>
        <taxon>Theropoda</taxon>
        <taxon>Coelurosauria</taxon>
        <taxon>Aves</taxon>
        <taxon>Neognathae</taxon>
        <taxon>Galloanserae</taxon>
        <taxon>Anseriformes</taxon>
        <taxon>Anatidae</taxon>
        <taxon>Anatinae</taxon>
        <taxon>Asarcornis</taxon>
    </lineage>
</organism>
<dbReference type="InterPro" id="IPR042063">
    <property type="entry name" value="Ubi_acti_E1_SCCH"/>
</dbReference>
<evidence type="ECO:0000313" key="9">
    <source>
        <dbReference type="EMBL" id="NWZ22561.1"/>
    </source>
</evidence>
<evidence type="ECO:0000256" key="2">
    <source>
        <dbReference type="ARBA" id="ARBA00005673"/>
    </source>
</evidence>
<dbReference type="GO" id="GO:0031510">
    <property type="term" value="C:SUMO activating enzyme complex"/>
    <property type="evidence" value="ECO:0007669"/>
    <property type="project" value="TreeGrafter"/>
</dbReference>
<sequence length="1045" mass="114835">VSPAPLPFPRYVLGGSSGDRLRAAAVLVSGLRGAGAQVSAALVLAGTGRVVLRDPRGAGSAGCAQQFLLQESDVGQNHVQASRRRLAELNPDVEVTVSTEELSEDFLEAFQVSSTPWPGAAPGCWRLLTALAQVVVLTESPLEEQLRVGDICHAKGICFIVADTKGLAGQLFCDFGEHFVVDDPAEGDPLYATVQHISQGKPGIVTCVRAEEGRGHRFSDGDLVTFSGLEGMTELNGCEPCPVRVLDTYRLEIGDTSAFSPYRCGGQVLQVRLNQKHSYESLRQALAMPKIPVRSSAELQRSRSLHAAFRALHAFCEERGRLPQPRDPADAERVLELAQGLGAQLGPLDEDVMRAFASVSAGDLCPVASFIGALAAQEALKAITRKLLPLNQWFYFDALECLAMEGAAGLTQEDCEPRGSRYDGQIAVFGANFQEELGRQKFFVVGAGAIGCELLKNFAMMGLAAGPGGDITVTDMDTVADSNLHRQFLFRAADVSKPKAEVAAAAVRRMNPAVKVTAHQNQVGPGTEQLYGDDFFQQLDVVVSAVDTLEARAYLETRCIRSRTPLLDSGTEGARGDVLPMVPTLTKPLQSATASTDGTFPLCTLRYYPNAIEHTLQWARDEFEGLFQLPAESVNQFLEELPEEPAQREGLKVPERVWRSLQERPRDWGDCVRWARRHWQSHYHDAIAQLLHTFPPTHESSPGVPFWSGDRRCPHPLTFDPSNDAHVAYIEAAARLWAQTYKLPACSNRAATQDILRSMALPPFVPQDGLRIPTTEGTEAVEEAADPGQPMELTQDLARDLARWRQELGGGMGARVMEPIHFEKDDDAHMDFIMAASNLRAENYGIPPADWLTSKRIAGRIVPAIVTTTAAVAGLVCLEVYKLVWRCQVLSCYRISTLFLSECLLLRVEPEQPPTYWYRGKEWSYWDRLEVRAVGADGQEMTVRELLDWLQVSTVPATPLSWGCVGPDPDTRLLQREHGWTVSKLLRGTTMLYDAEDDAETQARQRAQKLSDGMERAGALRQLELQYLCKGDTEEECPPLLCILP</sequence>
<evidence type="ECO:0000256" key="6">
    <source>
        <dbReference type="ARBA" id="ARBA00022840"/>
    </source>
</evidence>
<dbReference type="GO" id="GO:0016925">
    <property type="term" value="P:protein sumoylation"/>
    <property type="evidence" value="ECO:0007669"/>
    <property type="project" value="TreeGrafter"/>
</dbReference>
<dbReference type="Pfam" id="PF16190">
    <property type="entry name" value="E1_FCCH"/>
    <property type="match status" value="1"/>
</dbReference>
<proteinExistence type="inferred from homology"/>
<dbReference type="GO" id="GO:0005524">
    <property type="term" value="F:ATP binding"/>
    <property type="evidence" value="ECO:0007669"/>
    <property type="project" value="UniProtKB-KW"/>
</dbReference>
<dbReference type="GO" id="GO:0016567">
    <property type="term" value="P:protein ubiquitination"/>
    <property type="evidence" value="ECO:0007669"/>
    <property type="project" value="UniProtKB-UniPathway"/>
</dbReference>
<dbReference type="UniPathway" id="UPA00143"/>
<dbReference type="AlphaFoldDB" id="A0A7K7KV17"/>
<feature type="domain" description="Ubiquitin-activating enzyme E1 C-terminal" evidence="8">
    <location>
        <begin position="893"/>
        <end position="1040"/>
    </location>
</feature>
<dbReference type="FunFam" id="2.40.30.180:FF:000001">
    <property type="entry name" value="ubiquitin-like modifier-activating enzyme 1"/>
    <property type="match status" value="1"/>
</dbReference>
<keyword evidence="4" id="KW-0547">Nucleotide-binding</keyword>
<dbReference type="InterPro" id="IPR019572">
    <property type="entry name" value="UBA_E1_SCCH"/>
</dbReference>
<dbReference type="FunFam" id="3.50.50.80:FF:000002">
    <property type="entry name" value="SUMO-activating enzyme subunit 2"/>
    <property type="match status" value="1"/>
</dbReference>
<feature type="non-terminal residue" evidence="9">
    <location>
        <position position="1"/>
    </location>
</feature>
<dbReference type="Pfam" id="PF16191">
    <property type="entry name" value="E1_4HB"/>
    <property type="match status" value="1"/>
</dbReference>
<dbReference type="FunFam" id="1.10.10.2660:FF:000001">
    <property type="entry name" value="Ubiquitin-activating enzyme E1 1"/>
    <property type="match status" value="1"/>
</dbReference>
<dbReference type="Gene3D" id="2.40.30.180">
    <property type="entry name" value="Ubiquitin-activating enzyme E1, FCCH domain"/>
    <property type="match status" value="1"/>
</dbReference>
<dbReference type="PRINTS" id="PR01849">
    <property type="entry name" value="UBIQUITINACT"/>
</dbReference>
<dbReference type="NCBIfam" id="TIGR01408">
    <property type="entry name" value="Ube1"/>
    <property type="match status" value="1"/>
</dbReference>
<evidence type="ECO:0000256" key="5">
    <source>
        <dbReference type="ARBA" id="ARBA00022786"/>
    </source>
</evidence>
<dbReference type="InterPro" id="IPR042449">
    <property type="entry name" value="Ub-E1_IAD_1"/>
</dbReference>
<evidence type="ECO:0000256" key="7">
    <source>
        <dbReference type="ARBA" id="ARBA00030371"/>
    </source>
</evidence>
<dbReference type="PANTHER" id="PTHR10953:SF4">
    <property type="entry name" value="UBIQUITIN-ACTIVATING ENZYME E1 C-TERMINAL DOMAIN-CONTAINING PROTEIN"/>
    <property type="match status" value="1"/>
</dbReference>
<reference evidence="9 10" key="1">
    <citation type="submission" date="2019-09" db="EMBL/GenBank/DDBJ databases">
        <title>Bird 10,000 Genomes (B10K) Project - Family phase.</title>
        <authorList>
            <person name="Zhang G."/>
        </authorList>
    </citation>
    <scope>NUCLEOTIDE SEQUENCE [LARGE SCALE GENOMIC DNA]</scope>
    <source>
        <strain evidence="9">OUT-0051</strain>
        <tissue evidence="9">Kidney</tissue>
    </source>
</reference>
<dbReference type="InterPro" id="IPR018965">
    <property type="entry name" value="Ub-activating_enz_E1_C"/>
</dbReference>
<dbReference type="InterPro" id="IPR042302">
    <property type="entry name" value="E1_FCCH_sf"/>
</dbReference>
<name>A0A7K7KV17_9AVES</name>
<keyword evidence="10" id="KW-1185">Reference proteome</keyword>
<dbReference type="SMART" id="SM00985">
    <property type="entry name" value="UBA_e1_C"/>
    <property type="match status" value="1"/>
</dbReference>
<dbReference type="InterPro" id="IPR038252">
    <property type="entry name" value="UBA_E1_C_sf"/>
</dbReference>
<dbReference type="PANTHER" id="PTHR10953">
    <property type="entry name" value="UBIQUITIN-ACTIVATING ENZYME E1"/>
    <property type="match status" value="1"/>
</dbReference>
<feature type="non-terminal residue" evidence="9">
    <location>
        <position position="1045"/>
    </location>
</feature>
<evidence type="ECO:0000256" key="3">
    <source>
        <dbReference type="ARBA" id="ARBA00022598"/>
    </source>
</evidence>
<dbReference type="InterPro" id="IPR035985">
    <property type="entry name" value="Ubiquitin-activating_enz"/>
</dbReference>
<dbReference type="InterPro" id="IPR032420">
    <property type="entry name" value="E1_4HB"/>
</dbReference>
<accession>A0A7K7KV17</accession>
<dbReference type="EMBL" id="VZSO01000073">
    <property type="protein sequence ID" value="NWZ22561.1"/>
    <property type="molecule type" value="Genomic_DNA"/>
</dbReference>
<comment type="similarity">
    <text evidence="2">Belongs to the ubiquitin-activating E1 family.</text>
</comment>
<dbReference type="InterPro" id="IPR000594">
    <property type="entry name" value="ThiF_NAD_FAD-bd"/>
</dbReference>
<dbReference type="InterPro" id="IPR000011">
    <property type="entry name" value="UBQ/SUMO-activ_enz_E1-like"/>
</dbReference>
<keyword evidence="5" id="KW-0833">Ubl conjugation pathway</keyword>
<gene>
    <name evidence="9" type="primary">Uba1</name>
    <name evidence="9" type="ORF">ASASCU_R11579</name>
</gene>
<dbReference type="SUPFAM" id="SSF69572">
    <property type="entry name" value="Activating enzymes of the ubiquitin-like proteins"/>
    <property type="match status" value="2"/>
</dbReference>
<comment type="pathway">
    <text evidence="1">Protein modification; protein ubiquitination.</text>
</comment>
<evidence type="ECO:0000259" key="8">
    <source>
        <dbReference type="SMART" id="SM00985"/>
    </source>
</evidence>
<evidence type="ECO:0000256" key="4">
    <source>
        <dbReference type="ARBA" id="ARBA00022741"/>
    </source>
</evidence>
<dbReference type="Pfam" id="PF00899">
    <property type="entry name" value="ThiF"/>
    <property type="match status" value="1"/>
</dbReference>
<protein>
    <recommendedName>
        <fullName evidence="7">Ubiquitin-activating enzyme E1</fullName>
    </recommendedName>
</protein>
<dbReference type="Proteomes" id="UP000525565">
    <property type="component" value="Unassembled WGS sequence"/>
</dbReference>
<dbReference type="Gene3D" id="3.10.290.60">
    <property type="entry name" value="Ubiquitin-activating enzyme E1, UFD domain"/>
    <property type="match status" value="1"/>
</dbReference>
<dbReference type="InterPro" id="IPR018075">
    <property type="entry name" value="UBQ-activ_enz_E1"/>
</dbReference>
<dbReference type="Gene3D" id="3.50.50.80">
    <property type="entry name" value="Ubiquitin-activating enzyme E1, inactive adenylation domain, subdomain 1"/>
    <property type="match status" value="1"/>
</dbReference>
<keyword evidence="3" id="KW-0436">Ligase</keyword>
<keyword evidence="6" id="KW-0067">ATP-binding</keyword>
<dbReference type="Gene3D" id="3.40.50.720">
    <property type="entry name" value="NAD(P)-binding Rossmann-like Domain"/>
    <property type="match status" value="1"/>
</dbReference>
<dbReference type="GO" id="GO:0005737">
    <property type="term" value="C:cytoplasm"/>
    <property type="evidence" value="ECO:0007669"/>
    <property type="project" value="TreeGrafter"/>
</dbReference>
<dbReference type="Gene3D" id="3.40.50.12550">
    <property type="entry name" value="Ubiquitin-activating enzyme E1, inactive adenylation domain, subdomain 2"/>
    <property type="match status" value="1"/>
</dbReference>
<dbReference type="Gene3D" id="1.10.10.2660">
    <property type="entry name" value="Ubiquitin-activating enzyme E1, SCCH domain"/>
    <property type="match status" value="1"/>
</dbReference>
<dbReference type="InterPro" id="IPR045886">
    <property type="entry name" value="ThiF/MoeB/HesA"/>
</dbReference>
<dbReference type="InterPro" id="IPR032418">
    <property type="entry name" value="E1_FCCH"/>
</dbReference>
<dbReference type="Pfam" id="PF10585">
    <property type="entry name" value="UBA_E1_SCCH"/>
    <property type="match status" value="1"/>
</dbReference>
<evidence type="ECO:0000313" key="10">
    <source>
        <dbReference type="Proteomes" id="UP000525565"/>
    </source>
</evidence>